<evidence type="ECO:0000313" key="1">
    <source>
        <dbReference type="EMBL" id="KAH3865114.1"/>
    </source>
</evidence>
<organism evidence="1 2">
    <name type="scientific">Dreissena polymorpha</name>
    <name type="common">Zebra mussel</name>
    <name type="synonym">Mytilus polymorpha</name>
    <dbReference type="NCBI Taxonomy" id="45954"/>
    <lineage>
        <taxon>Eukaryota</taxon>
        <taxon>Metazoa</taxon>
        <taxon>Spiralia</taxon>
        <taxon>Lophotrochozoa</taxon>
        <taxon>Mollusca</taxon>
        <taxon>Bivalvia</taxon>
        <taxon>Autobranchia</taxon>
        <taxon>Heteroconchia</taxon>
        <taxon>Euheterodonta</taxon>
        <taxon>Imparidentia</taxon>
        <taxon>Neoheterodontei</taxon>
        <taxon>Myida</taxon>
        <taxon>Dreissenoidea</taxon>
        <taxon>Dreissenidae</taxon>
        <taxon>Dreissena</taxon>
    </lineage>
</organism>
<dbReference type="AlphaFoldDB" id="A0A9D4LWG7"/>
<name>A0A9D4LWG7_DREPO</name>
<keyword evidence="2" id="KW-1185">Reference proteome</keyword>
<reference evidence="1" key="2">
    <citation type="submission" date="2020-11" db="EMBL/GenBank/DDBJ databases">
        <authorList>
            <person name="McCartney M.A."/>
            <person name="Auch B."/>
            <person name="Kono T."/>
            <person name="Mallez S."/>
            <person name="Becker A."/>
            <person name="Gohl D.M."/>
            <person name="Silverstein K.A.T."/>
            <person name="Koren S."/>
            <person name="Bechman K.B."/>
            <person name="Herman A."/>
            <person name="Abrahante J.E."/>
            <person name="Garbe J."/>
        </authorList>
    </citation>
    <scope>NUCLEOTIDE SEQUENCE</scope>
    <source>
        <strain evidence="1">Duluth1</strain>
        <tissue evidence="1">Whole animal</tissue>
    </source>
</reference>
<dbReference type="EMBL" id="JAIWYP010000002">
    <property type="protein sequence ID" value="KAH3865114.1"/>
    <property type="molecule type" value="Genomic_DNA"/>
</dbReference>
<evidence type="ECO:0000313" key="2">
    <source>
        <dbReference type="Proteomes" id="UP000828390"/>
    </source>
</evidence>
<protein>
    <submittedName>
        <fullName evidence="1">Uncharacterized protein</fullName>
    </submittedName>
</protein>
<dbReference type="Proteomes" id="UP000828390">
    <property type="component" value="Unassembled WGS sequence"/>
</dbReference>
<sequence>MSIVKERLGIPQVSRSLLRIRYMRAAVWIPQVSGAIGIDLCCEMETYGRQKLFYNSMLEALSNTNTNF</sequence>
<gene>
    <name evidence="1" type="ORF">DPMN_028153</name>
</gene>
<reference evidence="1" key="1">
    <citation type="journal article" date="2019" name="bioRxiv">
        <title>The Genome of the Zebra Mussel, Dreissena polymorpha: A Resource for Invasive Species Research.</title>
        <authorList>
            <person name="McCartney M.A."/>
            <person name="Auch B."/>
            <person name="Kono T."/>
            <person name="Mallez S."/>
            <person name="Zhang Y."/>
            <person name="Obille A."/>
            <person name="Becker A."/>
            <person name="Abrahante J.E."/>
            <person name="Garbe J."/>
            <person name="Badalamenti J.P."/>
            <person name="Herman A."/>
            <person name="Mangelson H."/>
            <person name="Liachko I."/>
            <person name="Sullivan S."/>
            <person name="Sone E.D."/>
            <person name="Koren S."/>
            <person name="Silverstein K.A.T."/>
            <person name="Beckman K.B."/>
            <person name="Gohl D.M."/>
        </authorList>
    </citation>
    <scope>NUCLEOTIDE SEQUENCE</scope>
    <source>
        <strain evidence="1">Duluth1</strain>
        <tissue evidence="1">Whole animal</tissue>
    </source>
</reference>
<accession>A0A9D4LWG7</accession>
<proteinExistence type="predicted"/>
<comment type="caution">
    <text evidence="1">The sequence shown here is derived from an EMBL/GenBank/DDBJ whole genome shotgun (WGS) entry which is preliminary data.</text>
</comment>